<dbReference type="AlphaFoldDB" id="E0TBV3"/>
<evidence type="ECO:0000313" key="3">
    <source>
        <dbReference type="Proteomes" id="UP000001302"/>
    </source>
</evidence>
<organism evidence="2 3">
    <name type="scientific">Parvularcula bermudensis (strain ATCC BAA-594 / HTCC2503 / KCTC 12087)</name>
    <dbReference type="NCBI Taxonomy" id="314260"/>
    <lineage>
        <taxon>Bacteria</taxon>
        <taxon>Pseudomonadati</taxon>
        <taxon>Pseudomonadota</taxon>
        <taxon>Alphaproteobacteria</taxon>
        <taxon>Parvularculales</taxon>
        <taxon>Parvularculaceae</taxon>
        <taxon>Parvularcula</taxon>
    </lineage>
</organism>
<dbReference type="KEGG" id="pbr:PB2503_01837"/>
<dbReference type="HOGENOM" id="CLU_1407596_0_0_5"/>
<reference evidence="3" key="1">
    <citation type="submission" date="2010-08" db="EMBL/GenBank/DDBJ databases">
        <title>Genome sequence of Parvularcula bermudensis HTCC2503.</title>
        <authorList>
            <person name="Kang D.-M."/>
            <person name="Oh H.-M."/>
            <person name="Cho J.-C."/>
        </authorList>
    </citation>
    <scope>NUCLEOTIDE SEQUENCE [LARGE SCALE GENOMIC DNA]</scope>
    <source>
        <strain evidence="3">ATCC BAA-594 / HTCC2503 / KCTC 12087</strain>
    </source>
</reference>
<proteinExistence type="predicted"/>
<dbReference type="EMBL" id="CP002156">
    <property type="protein sequence ID" value="ADM08446.1"/>
    <property type="molecule type" value="Genomic_DNA"/>
</dbReference>
<dbReference type="Proteomes" id="UP000001302">
    <property type="component" value="Chromosome"/>
</dbReference>
<keyword evidence="1" id="KW-0732">Signal</keyword>
<evidence type="ECO:0000256" key="1">
    <source>
        <dbReference type="SAM" id="SignalP"/>
    </source>
</evidence>
<gene>
    <name evidence="2" type="ordered locus">PB2503_01837</name>
</gene>
<accession>E0TBV3</accession>
<sequence length="193" mass="19768">MSVPLNICAVLAAGLFTASAGLSAVQAQPAKPGAQAVGYLKGVAAAKGHPVPRPFANARYPGAQAVGYAKGFAAAKGYRPAPAPRIVYAPPRAYSPSYVPPRPVHPGARAIGYAKGYADASRAAQPPAAYPAPPAYAAPVYAPAPAYGAPAYGYAPYAAAPQPYAYTDKPFKAAAADALRQVVQAEIYQAYYD</sequence>
<reference evidence="2 3" key="2">
    <citation type="journal article" date="2011" name="J. Bacteriol.">
        <title>Complete genome sequence of strain HTCC2503T of Parvularcula bermudensis, the type species of the order "Parvularculales" in the class Alphaproteobacteria.</title>
        <authorList>
            <person name="Oh H.M."/>
            <person name="Kang I."/>
            <person name="Vergin K.L."/>
            <person name="Kang D."/>
            <person name="Rhee K.H."/>
            <person name="Giovannoni S.J."/>
            <person name="Cho J.C."/>
        </authorList>
    </citation>
    <scope>NUCLEOTIDE SEQUENCE [LARGE SCALE GENOMIC DNA]</scope>
    <source>
        <strain evidence="3">ATCC BAA-594 / HTCC2503 / KCTC 12087</strain>
    </source>
</reference>
<dbReference type="STRING" id="314260.PB2503_01837"/>
<keyword evidence="3" id="KW-1185">Reference proteome</keyword>
<evidence type="ECO:0000313" key="2">
    <source>
        <dbReference type="EMBL" id="ADM08446.1"/>
    </source>
</evidence>
<protein>
    <submittedName>
        <fullName evidence="2">NADH dehydrogenase gamma subunit</fullName>
    </submittedName>
</protein>
<dbReference type="RefSeq" id="WP_013299420.1">
    <property type="nucleotide sequence ID" value="NC_014414.1"/>
</dbReference>
<name>E0TBV3_PARBH</name>
<feature type="chain" id="PRO_5003140596" evidence="1">
    <location>
        <begin position="21"/>
        <end position="193"/>
    </location>
</feature>
<feature type="signal peptide" evidence="1">
    <location>
        <begin position="1"/>
        <end position="20"/>
    </location>
</feature>